<dbReference type="RefSeq" id="WP_098042803.1">
    <property type="nucleotide sequence ID" value="NZ_CAURLQ010000029.1"/>
</dbReference>
<feature type="domain" description="DUF6318" evidence="2">
    <location>
        <begin position="62"/>
        <end position="209"/>
    </location>
</feature>
<evidence type="ECO:0000256" key="1">
    <source>
        <dbReference type="SAM" id="SignalP"/>
    </source>
</evidence>
<dbReference type="EMBL" id="PDEV01000003">
    <property type="protein sequence ID" value="PEN15929.1"/>
    <property type="molecule type" value="Genomic_DNA"/>
</dbReference>
<dbReference type="Proteomes" id="UP000219947">
    <property type="component" value="Unassembled WGS sequence"/>
</dbReference>
<proteinExistence type="predicted"/>
<reference evidence="3" key="1">
    <citation type="submission" date="2017-10" db="EMBL/GenBank/DDBJ databases">
        <title>Kefir isolates.</title>
        <authorList>
            <person name="Kim Y."/>
            <person name="Blasche S."/>
        </authorList>
    </citation>
    <scope>NUCLEOTIDE SEQUENCE [LARGE SCALE GENOMIC DNA]</scope>
    <source>
        <strain evidence="3">OG2-2</strain>
    </source>
</reference>
<keyword evidence="4" id="KW-1185">Reference proteome</keyword>
<sequence>MTQSFVSRRAALGVLGAGSALAFVGCASNVGSVKPLPTDATASYRSDFSGEAKIDEYDTSAGEYRKATRTERAKNVPKPIKPKNADENSVAGLYSSIAFYTAATQYMMESGDDSLIEQTALNDTDKSSVKSSSYQFSTIWFEDPKVTANLTTPKPKESGGEYTWPSRFTIGLGSFIATSGRDADVSSSSRSTTLDVDITGKYENGHWVIGGFAAAFRSQVGSGSSSSSGSSI</sequence>
<comment type="caution">
    <text evidence="3">The sequence shown here is derived from an EMBL/GenBank/DDBJ whole genome shotgun (WGS) entry which is preliminary data.</text>
</comment>
<feature type="signal peptide" evidence="1">
    <location>
        <begin position="1"/>
        <end position="22"/>
    </location>
</feature>
<evidence type="ECO:0000313" key="4">
    <source>
        <dbReference type="Proteomes" id="UP000219947"/>
    </source>
</evidence>
<feature type="chain" id="PRO_5012473353" description="DUF6318 domain-containing protein" evidence="1">
    <location>
        <begin position="23"/>
        <end position="232"/>
    </location>
</feature>
<dbReference type="AlphaFoldDB" id="A0A2A8D4S9"/>
<keyword evidence="1" id="KW-0732">Signal</keyword>
<accession>A0A2A8D4S9</accession>
<dbReference type="InterPro" id="IPR006311">
    <property type="entry name" value="TAT_signal"/>
</dbReference>
<protein>
    <recommendedName>
        <fullName evidence="2">DUF6318 domain-containing protein</fullName>
    </recommendedName>
</protein>
<gene>
    <name evidence="3" type="ORF">CRM92_07475</name>
</gene>
<dbReference type="PROSITE" id="PS51318">
    <property type="entry name" value="TAT"/>
    <property type="match status" value="1"/>
</dbReference>
<name>A0A2A8D4S9_9MICC</name>
<evidence type="ECO:0000259" key="2">
    <source>
        <dbReference type="Pfam" id="PF19843"/>
    </source>
</evidence>
<organism evidence="3 4">
    <name type="scientific">Rothia dentocariosa</name>
    <dbReference type="NCBI Taxonomy" id="2047"/>
    <lineage>
        <taxon>Bacteria</taxon>
        <taxon>Bacillati</taxon>
        <taxon>Actinomycetota</taxon>
        <taxon>Actinomycetes</taxon>
        <taxon>Micrococcales</taxon>
        <taxon>Micrococcaceae</taxon>
        <taxon>Rothia</taxon>
    </lineage>
</organism>
<evidence type="ECO:0000313" key="3">
    <source>
        <dbReference type="EMBL" id="PEN15929.1"/>
    </source>
</evidence>
<dbReference type="InterPro" id="IPR046281">
    <property type="entry name" value="DUF6318"/>
</dbReference>
<dbReference type="Pfam" id="PF19843">
    <property type="entry name" value="DUF6318"/>
    <property type="match status" value="1"/>
</dbReference>